<evidence type="ECO:0000313" key="2">
    <source>
        <dbReference type="EMBL" id="KAF3536691.1"/>
    </source>
</evidence>
<reference evidence="2" key="1">
    <citation type="submission" date="2019-12" db="EMBL/GenBank/DDBJ databases">
        <title>Genome sequencing and annotation of Brassica cretica.</title>
        <authorList>
            <person name="Studholme D.J."/>
            <person name="Sarris P."/>
        </authorList>
    </citation>
    <scope>NUCLEOTIDE SEQUENCE</scope>
    <source>
        <strain evidence="2">PFS-109/04</strain>
        <tissue evidence="2">Leaf</tissue>
    </source>
</reference>
<gene>
    <name evidence="2" type="ORF">F2Q69_00024715</name>
</gene>
<dbReference type="AlphaFoldDB" id="A0A8S9Q6P2"/>
<feature type="signal peptide" evidence="1">
    <location>
        <begin position="1"/>
        <end position="21"/>
    </location>
</feature>
<feature type="chain" id="PRO_5035846729" description="Secreted protein" evidence="1">
    <location>
        <begin position="22"/>
        <end position="110"/>
    </location>
</feature>
<organism evidence="2 3">
    <name type="scientific">Brassica cretica</name>
    <name type="common">Mustard</name>
    <dbReference type="NCBI Taxonomy" id="69181"/>
    <lineage>
        <taxon>Eukaryota</taxon>
        <taxon>Viridiplantae</taxon>
        <taxon>Streptophyta</taxon>
        <taxon>Embryophyta</taxon>
        <taxon>Tracheophyta</taxon>
        <taxon>Spermatophyta</taxon>
        <taxon>Magnoliopsida</taxon>
        <taxon>eudicotyledons</taxon>
        <taxon>Gunneridae</taxon>
        <taxon>Pentapetalae</taxon>
        <taxon>rosids</taxon>
        <taxon>malvids</taxon>
        <taxon>Brassicales</taxon>
        <taxon>Brassicaceae</taxon>
        <taxon>Brassiceae</taxon>
        <taxon>Brassica</taxon>
    </lineage>
</organism>
<name>A0A8S9Q6P2_BRACR</name>
<proteinExistence type="predicted"/>
<protein>
    <recommendedName>
        <fullName evidence="4">Secreted protein</fullName>
    </recommendedName>
</protein>
<evidence type="ECO:0000313" key="3">
    <source>
        <dbReference type="Proteomes" id="UP000712600"/>
    </source>
</evidence>
<evidence type="ECO:0000256" key="1">
    <source>
        <dbReference type="SAM" id="SignalP"/>
    </source>
</evidence>
<comment type="caution">
    <text evidence="2">The sequence shown here is derived from an EMBL/GenBank/DDBJ whole genome shotgun (WGS) entry which is preliminary data.</text>
</comment>
<dbReference type="EMBL" id="QGKX02001290">
    <property type="protein sequence ID" value="KAF3536691.1"/>
    <property type="molecule type" value="Genomic_DNA"/>
</dbReference>
<dbReference type="Proteomes" id="UP000712600">
    <property type="component" value="Unassembled WGS sequence"/>
</dbReference>
<sequence>MVASNWMFALRIAALAARGSAISDVEILLLSRFYSRNHFSTSGDRDARFQTYGIPERSSRPHQWCNRLIRWEQEGAEERQRSGCCGLAWSVCALYHSLALCRAVRCRRWW</sequence>
<accession>A0A8S9Q6P2</accession>
<keyword evidence="1" id="KW-0732">Signal</keyword>
<evidence type="ECO:0008006" key="4">
    <source>
        <dbReference type="Google" id="ProtNLM"/>
    </source>
</evidence>